<evidence type="ECO:0000313" key="4">
    <source>
        <dbReference type="Proteomes" id="UP000016930"/>
    </source>
</evidence>
<name>M2R1Z9_CERS8</name>
<dbReference type="InterPro" id="IPR018253">
    <property type="entry name" value="DnaJ_domain_CS"/>
</dbReference>
<feature type="compositionally biased region" description="Acidic residues" evidence="1">
    <location>
        <begin position="244"/>
        <end position="256"/>
    </location>
</feature>
<dbReference type="CDD" id="cd06257">
    <property type="entry name" value="DnaJ"/>
    <property type="match status" value="1"/>
</dbReference>
<dbReference type="Proteomes" id="UP000016930">
    <property type="component" value="Unassembled WGS sequence"/>
</dbReference>
<dbReference type="Gene3D" id="1.10.287.110">
    <property type="entry name" value="DnaJ domain"/>
    <property type="match status" value="1"/>
</dbReference>
<dbReference type="InterPro" id="IPR001623">
    <property type="entry name" value="DnaJ_domain"/>
</dbReference>
<dbReference type="SUPFAM" id="SSF46565">
    <property type="entry name" value="Chaperone J-domain"/>
    <property type="match status" value="1"/>
</dbReference>
<feature type="region of interest" description="Disordered" evidence="1">
    <location>
        <begin position="223"/>
        <end position="261"/>
    </location>
</feature>
<proteinExistence type="predicted"/>
<dbReference type="InterPro" id="IPR052594">
    <property type="entry name" value="J_domain-containing_protein"/>
</dbReference>
<dbReference type="Pfam" id="PF00226">
    <property type="entry name" value="DnaJ"/>
    <property type="match status" value="1"/>
</dbReference>
<dbReference type="Pfam" id="PF23302">
    <property type="entry name" value="HTH_DNAJC9"/>
    <property type="match status" value="1"/>
</dbReference>
<dbReference type="InterPro" id="IPR036869">
    <property type="entry name" value="J_dom_sf"/>
</dbReference>
<evidence type="ECO:0000259" key="2">
    <source>
        <dbReference type="PROSITE" id="PS50076"/>
    </source>
</evidence>
<accession>M2R1Z9</accession>
<dbReference type="GO" id="GO:0005634">
    <property type="term" value="C:nucleus"/>
    <property type="evidence" value="ECO:0007669"/>
    <property type="project" value="TreeGrafter"/>
</dbReference>
<dbReference type="GO" id="GO:0031072">
    <property type="term" value="F:heat shock protein binding"/>
    <property type="evidence" value="ECO:0007669"/>
    <property type="project" value="TreeGrafter"/>
</dbReference>
<feature type="region of interest" description="Disordered" evidence="1">
    <location>
        <begin position="281"/>
        <end position="365"/>
    </location>
</feature>
<sequence>MDDHEDPISQFFPDAEDVDLYEVLGLTSEAKADEIKKAYRRLALVHHPDKHATAGDTAKANASLKFQQIGFAYAVLGDEKRRQRYDRTGKTDEGFELGPGDDGWEAYFEELFEKVTREKLDEMKKEYQGSAEEVEDLKKAYTGNGGAIEEIMKHIPHSTHDDEARFIVTITGLIKKGELESTKTWESSIKDEKAKLIRKKQSEKEAKEAEKLAKELGVWDEFYGSGKAGPRKGKSKGKGKEKAEETEEGAEEDEEDHSALKALMMKRKKNMDGFFDNLAAKYADADKPKGKKGKKRGAAGGDEEGSPKKKSKRGASPPPIDDEEFEKLQQKLFGGKANGSKPDDTQSSSKSKTERPRRAAAKKAR</sequence>
<keyword evidence="4" id="KW-1185">Reference proteome</keyword>
<organism evidence="3 4">
    <name type="scientific">Ceriporiopsis subvermispora (strain B)</name>
    <name type="common">White-rot fungus</name>
    <name type="synonym">Gelatoporia subvermispora</name>
    <dbReference type="NCBI Taxonomy" id="914234"/>
    <lineage>
        <taxon>Eukaryota</taxon>
        <taxon>Fungi</taxon>
        <taxon>Dikarya</taxon>
        <taxon>Basidiomycota</taxon>
        <taxon>Agaricomycotina</taxon>
        <taxon>Agaricomycetes</taxon>
        <taxon>Polyporales</taxon>
        <taxon>Gelatoporiaceae</taxon>
        <taxon>Gelatoporia</taxon>
    </lineage>
</organism>
<gene>
    <name evidence="3" type="ORF">CERSUDRAFT_82819</name>
</gene>
<dbReference type="STRING" id="914234.M2R1Z9"/>
<evidence type="ECO:0000256" key="1">
    <source>
        <dbReference type="SAM" id="MobiDB-lite"/>
    </source>
</evidence>
<dbReference type="HOGENOM" id="CLU_055868_0_0_1"/>
<reference evidence="3 4" key="1">
    <citation type="journal article" date="2012" name="Proc. Natl. Acad. Sci. U.S.A.">
        <title>Comparative genomics of Ceriporiopsis subvermispora and Phanerochaete chrysosporium provide insight into selective ligninolysis.</title>
        <authorList>
            <person name="Fernandez-Fueyo E."/>
            <person name="Ruiz-Duenas F.J."/>
            <person name="Ferreira P."/>
            <person name="Floudas D."/>
            <person name="Hibbett D.S."/>
            <person name="Canessa P."/>
            <person name="Larrondo L.F."/>
            <person name="James T.Y."/>
            <person name="Seelenfreund D."/>
            <person name="Lobos S."/>
            <person name="Polanco R."/>
            <person name="Tello M."/>
            <person name="Honda Y."/>
            <person name="Watanabe T."/>
            <person name="Watanabe T."/>
            <person name="Ryu J.S."/>
            <person name="Kubicek C.P."/>
            <person name="Schmoll M."/>
            <person name="Gaskell J."/>
            <person name="Hammel K.E."/>
            <person name="St John F.J."/>
            <person name="Vanden Wymelenberg A."/>
            <person name="Sabat G."/>
            <person name="Splinter BonDurant S."/>
            <person name="Syed K."/>
            <person name="Yadav J.S."/>
            <person name="Doddapaneni H."/>
            <person name="Subramanian V."/>
            <person name="Lavin J.L."/>
            <person name="Oguiza J.A."/>
            <person name="Perez G."/>
            <person name="Pisabarro A.G."/>
            <person name="Ramirez L."/>
            <person name="Santoyo F."/>
            <person name="Master E."/>
            <person name="Coutinho P.M."/>
            <person name="Henrissat B."/>
            <person name="Lombard V."/>
            <person name="Magnuson J.K."/>
            <person name="Kuees U."/>
            <person name="Hori C."/>
            <person name="Igarashi K."/>
            <person name="Samejima M."/>
            <person name="Held B.W."/>
            <person name="Barry K.W."/>
            <person name="LaButti K.M."/>
            <person name="Lapidus A."/>
            <person name="Lindquist E.A."/>
            <person name="Lucas S.M."/>
            <person name="Riley R."/>
            <person name="Salamov A.A."/>
            <person name="Hoffmeister D."/>
            <person name="Schwenk D."/>
            <person name="Hadar Y."/>
            <person name="Yarden O."/>
            <person name="de Vries R.P."/>
            <person name="Wiebenga A."/>
            <person name="Stenlid J."/>
            <person name="Eastwood D."/>
            <person name="Grigoriev I.V."/>
            <person name="Berka R.M."/>
            <person name="Blanchette R.A."/>
            <person name="Kersten P."/>
            <person name="Martinez A.T."/>
            <person name="Vicuna R."/>
            <person name="Cullen D."/>
        </authorList>
    </citation>
    <scope>NUCLEOTIDE SEQUENCE [LARGE SCALE GENOMIC DNA]</scope>
    <source>
        <strain evidence="3 4">B</strain>
    </source>
</reference>
<dbReference type="PRINTS" id="PR00625">
    <property type="entry name" value="JDOMAIN"/>
</dbReference>
<dbReference type="InterPro" id="IPR056453">
    <property type="entry name" value="HTH_DNAJC9"/>
</dbReference>
<evidence type="ECO:0000313" key="3">
    <source>
        <dbReference type="EMBL" id="EMD38540.1"/>
    </source>
</evidence>
<dbReference type="AlphaFoldDB" id="M2R1Z9"/>
<feature type="domain" description="J" evidence="2">
    <location>
        <begin position="19"/>
        <end position="89"/>
    </location>
</feature>
<dbReference type="GO" id="GO:0005737">
    <property type="term" value="C:cytoplasm"/>
    <property type="evidence" value="ECO:0007669"/>
    <property type="project" value="TreeGrafter"/>
</dbReference>
<dbReference type="OrthoDB" id="110024at2759"/>
<dbReference type="PANTHER" id="PTHR44144:SF1">
    <property type="entry name" value="DNAJ HOMOLOG SUBFAMILY C MEMBER 9"/>
    <property type="match status" value="1"/>
</dbReference>
<dbReference type="EMBL" id="KB445795">
    <property type="protein sequence ID" value="EMD38540.1"/>
    <property type="molecule type" value="Genomic_DNA"/>
</dbReference>
<dbReference type="SMART" id="SM00271">
    <property type="entry name" value="DnaJ"/>
    <property type="match status" value="1"/>
</dbReference>
<dbReference type="PANTHER" id="PTHR44144">
    <property type="entry name" value="DNAJ HOMOLOG SUBFAMILY C MEMBER 9"/>
    <property type="match status" value="1"/>
</dbReference>
<protein>
    <recommendedName>
        <fullName evidence="2">J domain-containing protein</fullName>
    </recommendedName>
</protein>
<dbReference type="PROSITE" id="PS50076">
    <property type="entry name" value="DNAJ_2"/>
    <property type="match status" value="1"/>
</dbReference>
<dbReference type="PROSITE" id="PS00636">
    <property type="entry name" value="DNAJ_1"/>
    <property type="match status" value="1"/>
</dbReference>